<keyword evidence="1" id="KW-1015">Disulfide bond</keyword>
<dbReference type="PROSITE" id="PS00134">
    <property type="entry name" value="TRYPSIN_HIS"/>
    <property type="match status" value="1"/>
</dbReference>
<gene>
    <name evidence="6" type="primary">LOC117644941</name>
</gene>
<dbReference type="InterPro" id="IPR001314">
    <property type="entry name" value="Peptidase_S1A"/>
</dbReference>
<evidence type="ECO:0000256" key="2">
    <source>
        <dbReference type="ARBA" id="ARBA00024195"/>
    </source>
</evidence>
<dbReference type="InterPro" id="IPR009003">
    <property type="entry name" value="Peptidase_S1_PA"/>
</dbReference>
<accession>A0A6P8YT59</accession>
<feature type="signal peptide" evidence="3">
    <location>
        <begin position="1"/>
        <end position="28"/>
    </location>
</feature>
<dbReference type="OrthoDB" id="2019384at2759"/>
<evidence type="ECO:0000313" key="6">
    <source>
        <dbReference type="RefSeq" id="XP_034240625.1"/>
    </source>
</evidence>
<dbReference type="AlphaFoldDB" id="A0A6P8YT59"/>
<feature type="chain" id="PRO_5027937762" evidence="3">
    <location>
        <begin position="29"/>
        <end position="485"/>
    </location>
</feature>
<keyword evidence="3" id="KW-0732">Signal</keyword>
<organism evidence="6">
    <name type="scientific">Thrips palmi</name>
    <name type="common">Melon thrips</name>
    <dbReference type="NCBI Taxonomy" id="161013"/>
    <lineage>
        <taxon>Eukaryota</taxon>
        <taxon>Metazoa</taxon>
        <taxon>Ecdysozoa</taxon>
        <taxon>Arthropoda</taxon>
        <taxon>Hexapoda</taxon>
        <taxon>Insecta</taxon>
        <taxon>Pterygota</taxon>
        <taxon>Neoptera</taxon>
        <taxon>Paraneoptera</taxon>
        <taxon>Thysanoptera</taxon>
        <taxon>Terebrantia</taxon>
        <taxon>Thripoidea</taxon>
        <taxon>Thripidae</taxon>
        <taxon>Thrips</taxon>
    </lineage>
</organism>
<dbReference type="SMART" id="SM00020">
    <property type="entry name" value="Tryp_SPc"/>
    <property type="match status" value="1"/>
</dbReference>
<dbReference type="GeneID" id="117644941"/>
<dbReference type="SUPFAM" id="SSF50494">
    <property type="entry name" value="Trypsin-like serine proteases"/>
    <property type="match status" value="1"/>
</dbReference>
<reference evidence="6" key="1">
    <citation type="submission" date="2025-08" db="UniProtKB">
        <authorList>
            <consortium name="RefSeq"/>
        </authorList>
    </citation>
    <scope>IDENTIFICATION</scope>
    <source>
        <tissue evidence="6">Total insect</tissue>
    </source>
</reference>
<name>A0A6P8YT59_THRPL</name>
<protein>
    <submittedName>
        <fullName evidence="6">Kallikrein-11-like</fullName>
    </submittedName>
</protein>
<dbReference type="PRINTS" id="PR00722">
    <property type="entry name" value="CHYMOTRYPSIN"/>
</dbReference>
<sequence length="485" mass="52344">MLPVEVASPRPRCLWLCLLACVLTGVTSRSVPTPTFDAPYPDEPEVVLKLRDGTDGCKGWRLNATLVVSVGPCIVRANKDHQGVQAVELRNQRVAVANTRWWKEGLAFLWLHEKLKGSGSSISLTLVERALEKLGSSDEEPDVVLNLRDGSSGCKGWVVNATLVLSTGDCIERHNKDHGGVYAVQLQDQRVDVVNTRWWLEGLAFLALREKLKGSSPTSVGVVLRPLVSDCGFASASGQAFIIKGENASVSEFPWHAGLYLDSVQVCGGSLVLPRVVLTAAHCLFKSGKQFDPSDLKVSVGSPFRDLSQTTTGSQQRNVSRLIPHPRFRGFGRNFADDIGLVVLQSPIVFNAYVVPICVDWGGSAVPRPSENSVGKVVGWGRTEDTSPSPVLQSAQLPFIPFEKCAEAVPPTFLPFLTHDKFCAGNVGGSSVAPGDSGGGLAFPHDGRWFLMGVVSVGIPGQLTYSAFTDVHLYSSWLNETLKTI</sequence>
<dbReference type="Pfam" id="PF00089">
    <property type="entry name" value="Trypsin"/>
    <property type="match status" value="1"/>
</dbReference>
<keyword evidence="5" id="KW-1185">Reference proteome</keyword>
<comment type="similarity">
    <text evidence="2">Belongs to the peptidase S1 family. CLIP subfamily.</text>
</comment>
<dbReference type="CDD" id="cd00190">
    <property type="entry name" value="Tryp_SPc"/>
    <property type="match status" value="1"/>
</dbReference>
<proteinExistence type="inferred from homology"/>
<dbReference type="InterPro" id="IPR043504">
    <property type="entry name" value="Peptidase_S1_PA_chymotrypsin"/>
</dbReference>
<evidence type="ECO:0000256" key="1">
    <source>
        <dbReference type="ARBA" id="ARBA00023157"/>
    </source>
</evidence>
<dbReference type="PROSITE" id="PS50240">
    <property type="entry name" value="TRYPSIN_DOM"/>
    <property type="match status" value="1"/>
</dbReference>
<evidence type="ECO:0000259" key="4">
    <source>
        <dbReference type="PROSITE" id="PS50240"/>
    </source>
</evidence>
<dbReference type="Proteomes" id="UP000515158">
    <property type="component" value="Unplaced"/>
</dbReference>
<dbReference type="InterPro" id="IPR051487">
    <property type="entry name" value="Ser/Thr_Proteases_Immune/Dev"/>
</dbReference>
<dbReference type="FunFam" id="2.40.10.10:FF:000068">
    <property type="entry name" value="transmembrane protease serine 2"/>
    <property type="match status" value="1"/>
</dbReference>
<dbReference type="GO" id="GO:0004252">
    <property type="term" value="F:serine-type endopeptidase activity"/>
    <property type="evidence" value="ECO:0007669"/>
    <property type="project" value="InterPro"/>
</dbReference>
<dbReference type="GO" id="GO:0006508">
    <property type="term" value="P:proteolysis"/>
    <property type="evidence" value="ECO:0007669"/>
    <property type="project" value="InterPro"/>
</dbReference>
<dbReference type="FunCoup" id="A0A6P8YT59">
    <property type="interactions" value="55"/>
</dbReference>
<dbReference type="InParanoid" id="A0A6P8YT59"/>
<dbReference type="InterPro" id="IPR018114">
    <property type="entry name" value="TRYPSIN_HIS"/>
</dbReference>
<evidence type="ECO:0000256" key="3">
    <source>
        <dbReference type="SAM" id="SignalP"/>
    </source>
</evidence>
<dbReference type="InterPro" id="IPR001254">
    <property type="entry name" value="Trypsin_dom"/>
</dbReference>
<dbReference type="RefSeq" id="XP_034240625.1">
    <property type="nucleotide sequence ID" value="XM_034384734.1"/>
</dbReference>
<feature type="domain" description="Peptidase S1" evidence="4">
    <location>
        <begin position="242"/>
        <end position="483"/>
    </location>
</feature>
<dbReference type="KEGG" id="tpal:117644941"/>
<evidence type="ECO:0000313" key="5">
    <source>
        <dbReference type="Proteomes" id="UP000515158"/>
    </source>
</evidence>
<dbReference type="PANTHER" id="PTHR24256">
    <property type="entry name" value="TRYPTASE-RELATED"/>
    <property type="match status" value="1"/>
</dbReference>
<dbReference type="Gene3D" id="2.40.10.10">
    <property type="entry name" value="Trypsin-like serine proteases"/>
    <property type="match status" value="1"/>
</dbReference>